<feature type="signal peptide" evidence="1">
    <location>
        <begin position="1"/>
        <end position="22"/>
    </location>
</feature>
<evidence type="ECO:0000256" key="1">
    <source>
        <dbReference type="SAM" id="SignalP"/>
    </source>
</evidence>
<accession>A0A653C5Z7</accession>
<evidence type="ECO:0000313" key="2">
    <source>
        <dbReference type="EMBL" id="VEN42519.1"/>
    </source>
</evidence>
<feature type="chain" id="PRO_5024892152" evidence="1">
    <location>
        <begin position="23"/>
        <end position="427"/>
    </location>
</feature>
<dbReference type="OrthoDB" id="6783374at2759"/>
<reference evidence="2 3" key="1">
    <citation type="submission" date="2019-01" db="EMBL/GenBank/DDBJ databases">
        <authorList>
            <person name="Sayadi A."/>
        </authorList>
    </citation>
    <scope>NUCLEOTIDE SEQUENCE [LARGE SCALE GENOMIC DNA]</scope>
</reference>
<gene>
    <name evidence="2" type="ORF">CALMAC_LOCUS5976</name>
</gene>
<dbReference type="Proteomes" id="UP000410492">
    <property type="component" value="Unassembled WGS sequence"/>
</dbReference>
<evidence type="ECO:0000313" key="3">
    <source>
        <dbReference type="Proteomes" id="UP000410492"/>
    </source>
</evidence>
<proteinExistence type="predicted"/>
<dbReference type="AlphaFoldDB" id="A0A653C5Z7"/>
<keyword evidence="1" id="KW-0732">Signal</keyword>
<keyword evidence="3" id="KW-1185">Reference proteome</keyword>
<name>A0A653C5Z7_CALMS</name>
<organism evidence="2 3">
    <name type="scientific">Callosobruchus maculatus</name>
    <name type="common">Southern cowpea weevil</name>
    <name type="synonym">Pulse bruchid</name>
    <dbReference type="NCBI Taxonomy" id="64391"/>
    <lineage>
        <taxon>Eukaryota</taxon>
        <taxon>Metazoa</taxon>
        <taxon>Ecdysozoa</taxon>
        <taxon>Arthropoda</taxon>
        <taxon>Hexapoda</taxon>
        <taxon>Insecta</taxon>
        <taxon>Pterygota</taxon>
        <taxon>Neoptera</taxon>
        <taxon>Endopterygota</taxon>
        <taxon>Coleoptera</taxon>
        <taxon>Polyphaga</taxon>
        <taxon>Cucujiformia</taxon>
        <taxon>Chrysomeloidea</taxon>
        <taxon>Chrysomelidae</taxon>
        <taxon>Bruchinae</taxon>
        <taxon>Bruchini</taxon>
        <taxon>Callosobruchus</taxon>
    </lineage>
</organism>
<sequence>MSIKIILAFFAIFSHFEIGTLGNDSSSEERKINVVLFFSNGDAPAKSPSGLKLLNMEEKARVKLSTNAHPVHPYVVQRSAQNCKEMLRNAIQSLVHFCQNALGMKSAVASVSVHEITKDISAQEAEVPHEIRVRQTLERTQRQFWKTDQNTRGLRNIQKAHLKNIVTSPAHKEVFKIRVKRNTETGNYEKRRCPIRDVNLGQSKDRPAWDIFDVMQHVRYSFFGKLFEDEIRKNEFKAPPQKALESMKLSKVDAGLFETVRSTLSSLQETPDPFLMVIFGGHLSEIGDSHSALVQSVKHVTESTDPENTLIVLTTSCPESNEADHPDVVEIDENPKPKRRHCEDFPVFAKGPKSEKLSAVSALSDIPATIKDALQEISPNFGGNQEGVARNKRSIFSDLLRSKKNSGSPIRQYNFAVVICLYSVFLM</sequence>
<protein>
    <submittedName>
        <fullName evidence="2">Uncharacterized protein</fullName>
    </submittedName>
</protein>
<dbReference type="EMBL" id="CAACVG010006911">
    <property type="protein sequence ID" value="VEN42519.1"/>
    <property type="molecule type" value="Genomic_DNA"/>
</dbReference>